<dbReference type="Proteomes" id="UP000799766">
    <property type="component" value="Unassembled WGS sequence"/>
</dbReference>
<protein>
    <submittedName>
        <fullName evidence="2">Uncharacterized protein</fullName>
    </submittedName>
</protein>
<organism evidence="2 3">
    <name type="scientific">Lineolata rhizophorae</name>
    <dbReference type="NCBI Taxonomy" id="578093"/>
    <lineage>
        <taxon>Eukaryota</taxon>
        <taxon>Fungi</taxon>
        <taxon>Dikarya</taxon>
        <taxon>Ascomycota</taxon>
        <taxon>Pezizomycotina</taxon>
        <taxon>Dothideomycetes</taxon>
        <taxon>Dothideomycetes incertae sedis</taxon>
        <taxon>Lineolatales</taxon>
        <taxon>Lineolataceae</taxon>
        <taxon>Lineolata</taxon>
    </lineage>
</organism>
<reference evidence="2" key="1">
    <citation type="journal article" date="2020" name="Stud. Mycol.">
        <title>101 Dothideomycetes genomes: a test case for predicting lifestyles and emergence of pathogens.</title>
        <authorList>
            <person name="Haridas S."/>
            <person name="Albert R."/>
            <person name="Binder M."/>
            <person name="Bloem J."/>
            <person name="Labutti K."/>
            <person name="Salamov A."/>
            <person name="Andreopoulos B."/>
            <person name="Baker S."/>
            <person name="Barry K."/>
            <person name="Bills G."/>
            <person name="Bluhm B."/>
            <person name="Cannon C."/>
            <person name="Castanera R."/>
            <person name="Culley D."/>
            <person name="Daum C."/>
            <person name="Ezra D."/>
            <person name="Gonzalez J."/>
            <person name="Henrissat B."/>
            <person name="Kuo A."/>
            <person name="Liang C."/>
            <person name="Lipzen A."/>
            <person name="Lutzoni F."/>
            <person name="Magnuson J."/>
            <person name="Mondo S."/>
            <person name="Nolan M."/>
            <person name="Ohm R."/>
            <person name="Pangilinan J."/>
            <person name="Park H.-J."/>
            <person name="Ramirez L."/>
            <person name="Alfaro M."/>
            <person name="Sun H."/>
            <person name="Tritt A."/>
            <person name="Yoshinaga Y."/>
            <person name="Zwiers L.-H."/>
            <person name="Turgeon B."/>
            <person name="Goodwin S."/>
            <person name="Spatafora J."/>
            <person name="Crous P."/>
            <person name="Grigoriev I."/>
        </authorList>
    </citation>
    <scope>NUCLEOTIDE SEQUENCE</scope>
    <source>
        <strain evidence="2">ATCC 16933</strain>
    </source>
</reference>
<name>A0A6A6NLX4_9PEZI</name>
<dbReference type="EMBL" id="MU001704">
    <property type="protein sequence ID" value="KAF2452740.1"/>
    <property type="molecule type" value="Genomic_DNA"/>
</dbReference>
<proteinExistence type="predicted"/>
<gene>
    <name evidence="2" type="ORF">BDY21DRAFT_358204</name>
</gene>
<keyword evidence="3" id="KW-1185">Reference proteome</keyword>
<evidence type="ECO:0000313" key="2">
    <source>
        <dbReference type="EMBL" id="KAF2452740.1"/>
    </source>
</evidence>
<accession>A0A6A6NLX4</accession>
<dbReference type="AlphaFoldDB" id="A0A6A6NLX4"/>
<evidence type="ECO:0000313" key="3">
    <source>
        <dbReference type="Proteomes" id="UP000799766"/>
    </source>
</evidence>
<evidence type="ECO:0000256" key="1">
    <source>
        <dbReference type="SAM" id="MobiDB-lite"/>
    </source>
</evidence>
<feature type="region of interest" description="Disordered" evidence="1">
    <location>
        <begin position="40"/>
        <end position="62"/>
    </location>
</feature>
<sequence>MYERPPPTPPFETNRKEIGYQLAFTAEKMLRTDPKRIHATRRPWQQSPFASSHLPANYFTQP</sequence>